<dbReference type="Proteomes" id="UP000254374">
    <property type="component" value="Unassembled WGS sequence"/>
</dbReference>
<evidence type="ECO:0000313" key="3">
    <source>
        <dbReference type="Proteomes" id="UP000186808"/>
    </source>
</evidence>
<sequence length="591" mass="67118">MQEKIEPVHPLYTKILKNGVEISVNIKITESEPGQFYLSILEDEQSIGTAIFHLERGETLYIDKMSNLDQTRYKHVGTALHEILFKKSCELGLGGHVEFDAAWNSHMFHYINGFRALPSYRFIKGASWNTVPFKRALEELIELGLPDSCADHDKLKQIEKSLLETFEEEDLEDYEDIKKDYAEKAKIDVEKVTFSQLMFNVFFKYDYENGLLQKLLAKKKPGQNIDTSELTSLIMYLPDQSILAKKRMYGILPPEQVDATTSEKIEPELGKVIPENNSAIPEQLLVQNKIAPVNEIAIQFIPEHHDDILEQSLVENKTLTVNKIATQEASIAFEENVVTTAKIDEASNEKEVLENSTSNGEKECEKSVPTVKKSPVSNYFSGKDYNKCLRLIVELSSRLYPLILGKLECSGEETMAVKHFMEALTFKRLISEKERKLLLNGKSFELINQYLQENERMIEDCLASPVKSVSDLVDAINQSINSVDFFIDILQNIKKNLPRENKSFWNFLAPPQLADQQKALDHLVLLLKGDSNEPLSEKEKSNLSKTNLGSSIKTFLNDFGKYLARDLGYQDTVISLATLNERLAASNLKCA</sequence>
<evidence type="ECO:0000313" key="1">
    <source>
        <dbReference type="EMBL" id="SIR14373.1"/>
    </source>
</evidence>
<reference evidence="1 3" key="1">
    <citation type="submission" date="2017-01" db="EMBL/GenBank/DDBJ databases">
        <authorList>
            <person name="Varghese N."/>
            <person name="Submissions S."/>
        </authorList>
    </citation>
    <scope>NUCLEOTIDE SEQUENCE [LARGE SCALE GENOMIC DNA]</scope>
    <source>
        <strain evidence="1 3">ATCC 33342</strain>
    </source>
</reference>
<reference evidence="2 4" key="2">
    <citation type="submission" date="2018-06" db="EMBL/GenBank/DDBJ databases">
        <authorList>
            <consortium name="Pathogen Informatics"/>
            <person name="Doyle S."/>
        </authorList>
    </citation>
    <scope>NUCLEOTIDE SEQUENCE [LARGE SCALE GENOMIC DNA]</scope>
    <source>
        <strain evidence="2 4">NCTC11401</strain>
    </source>
</reference>
<gene>
    <name evidence="2" type="ORF">NCTC11401_03133</name>
    <name evidence="1" type="ORF">SAMN05421777_10735</name>
</gene>
<dbReference type="STRING" id="464.Lgor_0803"/>
<name>A0A377GNA9_9GAMM</name>
<dbReference type="EMBL" id="UGGV01000001">
    <property type="protein sequence ID" value="STO26279.1"/>
    <property type="molecule type" value="Genomic_DNA"/>
</dbReference>
<dbReference type="EMBL" id="FTNL01000007">
    <property type="protein sequence ID" value="SIR14373.1"/>
    <property type="molecule type" value="Genomic_DNA"/>
</dbReference>
<dbReference type="AlphaFoldDB" id="A0A377GNA9"/>
<organism evidence="2 4">
    <name type="scientific">Fluoribacter gormanii</name>
    <dbReference type="NCBI Taxonomy" id="464"/>
    <lineage>
        <taxon>Bacteria</taxon>
        <taxon>Pseudomonadati</taxon>
        <taxon>Pseudomonadota</taxon>
        <taxon>Gammaproteobacteria</taxon>
        <taxon>Legionellales</taxon>
        <taxon>Legionellaceae</taxon>
        <taxon>Fluoribacter</taxon>
    </lineage>
</organism>
<dbReference type="RefSeq" id="WP_058467311.1">
    <property type="nucleotide sequence ID" value="NZ_CAAAIX010000005.1"/>
</dbReference>
<accession>A0A377GNA9</accession>
<protein>
    <submittedName>
        <fullName evidence="2">Uncharacterized protein</fullName>
    </submittedName>
</protein>
<proteinExistence type="predicted"/>
<evidence type="ECO:0000313" key="4">
    <source>
        <dbReference type="Proteomes" id="UP000254374"/>
    </source>
</evidence>
<keyword evidence="3" id="KW-1185">Reference proteome</keyword>
<dbReference type="Proteomes" id="UP000186808">
    <property type="component" value="Unassembled WGS sequence"/>
</dbReference>
<evidence type="ECO:0000313" key="2">
    <source>
        <dbReference type="EMBL" id="STO26279.1"/>
    </source>
</evidence>
<dbReference type="OrthoDB" id="5651865at2"/>